<proteinExistence type="predicted"/>
<feature type="region of interest" description="Disordered" evidence="1">
    <location>
        <begin position="1"/>
        <end position="39"/>
    </location>
</feature>
<dbReference type="EMBL" id="BPWL01000009">
    <property type="protein sequence ID" value="GJJ13947.1"/>
    <property type="molecule type" value="Genomic_DNA"/>
</dbReference>
<evidence type="ECO:0000313" key="2">
    <source>
        <dbReference type="EMBL" id="GJJ13947.1"/>
    </source>
</evidence>
<sequence>MPPKPRMVFRKPSQNVNTEQIKTSNPEQARNGAAASTSQSSPFATILDSELNTLEASYRDIVVATGKVFQFYSDTRKERVMAYSPYPPISTTRMLGRSLEKYDQTCDTIETRLQYAIAVIQRNINKLKARSAAEASIHRSTICSTATYASLTSASEQAMLTDAPGNVLLQLGGSTLPMPNRRQSAILSSLHRPGFPSKVDISSMNMGNPHVDTFTTPVNVTVDLGLTRAPSPVTLAPKAGRTLPSDPTLDMFINPAHQTITELSTEAETQVFTSSSNSTAPILDGSVIDLTSESVPGTQLGDSADKPIELDMDTNYDDMDLFGDPSTIESPPSAIQTNSNPISISRNLDTSLSTDGLNQTDILKNSIVLSPQVRSPTRPVSYSSVETYRQLEEQSRFDLTNIDFSALTGLFNTGNGGGAPQPSNAASQDDLDLMSQLLAIDGNNSNVTDRPKVERTQ</sequence>
<comment type="caution">
    <text evidence="2">The sequence shown here is derived from an EMBL/GenBank/DDBJ whole genome shotgun (WGS) entry which is preliminary data.</text>
</comment>
<protein>
    <submittedName>
        <fullName evidence="2">Uncharacterized protein</fullName>
    </submittedName>
</protein>
<reference evidence="2" key="1">
    <citation type="submission" date="2021-10" db="EMBL/GenBank/DDBJ databases">
        <title>De novo Genome Assembly of Clathrus columnatus (Basidiomycota, Fungi) Using Illumina and Nanopore Sequence Data.</title>
        <authorList>
            <person name="Ogiso-Tanaka E."/>
            <person name="Itagaki H."/>
            <person name="Hosoya T."/>
            <person name="Hosaka K."/>
        </authorList>
    </citation>
    <scope>NUCLEOTIDE SEQUENCE</scope>
    <source>
        <strain evidence="2">MO-923</strain>
    </source>
</reference>
<keyword evidence="3" id="KW-1185">Reference proteome</keyword>
<dbReference type="AlphaFoldDB" id="A0AAV5AJV5"/>
<name>A0AAV5AJV5_9AGAM</name>
<accession>A0AAV5AJV5</accession>
<evidence type="ECO:0000313" key="3">
    <source>
        <dbReference type="Proteomes" id="UP001050691"/>
    </source>
</evidence>
<dbReference type="Proteomes" id="UP001050691">
    <property type="component" value="Unassembled WGS sequence"/>
</dbReference>
<feature type="compositionally biased region" description="Polar residues" evidence="1">
    <location>
        <begin position="12"/>
        <end position="39"/>
    </location>
</feature>
<evidence type="ECO:0000256" key="1">
    <source>
        <dbReference type="SAM" id="MobiDB-lite"/>
    </source>
</evidence>
<gene>
    <name evidence="2" type="ORF">Clacol_008204</name>
</gene>
<organism evidence="2 3">
    <name type="scientific">Clathrus columnatus</name>
    <dbReference type="NCBI Taxonomy" id="1419009"/>
    <lineage>
        <taxon>Eukaryota</taxon>
        <taxon>Fungi</taxon>
        <taxon>Dikarya</taxon>
        <taxon>Basidiomycota</taxon>
        <taxon>Agaricomycotina</taxon>
        <taxon>Agaricomycetes</taxon>
        <taxon>Phallomycetidae</taxon>
        <taxon>Phallales</taxon>
        <taxon>Clathraceae</taxon>
        <taxon>Clathrus</taxon>
    </lineage>
</organism>